<dbReference type="InterPro" id="IPR008952">
    <property type="entry name" value="Tetraspanin_EC2_sf"/>
</dbReference>
<evidence type="ECO:0000256" key="1">
    <source>
        <dbReference type="ARBA" id="ARBA00004141"/>
    </source>
</evidence>
<evidence type="ECO:0000313" key="9">
    <source>
        <dbReference type="RefSeq" id="XP_033774853.1"/>
    </source>
</evidence>
<dbReference type="InterPro" id="IPR018499">
    <property type="entry name" value="Tetraspanin/Peripherin"/>
</dbReference>
<keyword evidence="4 7" id="KW-1133">Transmembrane helix</keyword>
<dbReference type="Gene3D" id="1.10.1450.10">
    <property type="entry name" value="Tetraspanin"/>
    <property type="match status" value="1"/>
</dbReference>
<dbReference type="PROSITE" id="PS00421">
    <property type="entry name" value="TM4_1"/>
    <property type="match status" value="1"/>
</dbReference>
<dbReference type="RefSeq" id="XP_033774854.1">
    <property type="nucleotide sequence ID" value="XM_033918963.1"/>
</dbReference>
<dbReference type="PRINTS" id="PR00259">
    <property type="entry name" value="TMFOUR"/>
</dbReference>
<dbReference type="Proteomes" id="UP000515159">
    <property type="component" value="Chromosome 13"/>
</dbReference>
<keyword evidence="5 7" id="KW-0472">Membrane</keyword>
<keyword evidence="8" id="KW-1185">Reference proteome</keyword>
<gene>
    <name evidence="9 10" type="primary">CD53</name>
</gene>
<comment type="similarity">
    <text evidence="2 7">Belongs to the tetraspanin (TM4SF) family.</text>
</comment>
<dbReference type="AlphaFoldDB" id="A0A6P8NV38"/>
<comment type="subcellular location">
    <subcellularLocation>
        <location evidence="1 7">Membrane</location>
        <topology evidence="1 7">Multi-pass membrane protein</topology>
    </subcellularLocation>
</comment>
<dbReference type="PIRSF" id="PIRSF002419">
    <property type="entry name" value="Tetraspanin"/>
    <property type="match status" value="1"/>
</dbReference>
<evidence type="ECO:0000256" key="4">
    <source>
        <dbReference type="ARBA" id="ARBA00022989"/>
    </source>
</evidence>
<feature type="transmembrane region" description="Helical" evidence="7">
    <location>
        <begin position="82"/>
        <end position="106"/>
    </location>
</feature>
<dbReference type="PANTHER" id="PTHR19282">
    <property type="entry name" value="TETRASPANIN"/>
    <property type="match status" value="1"/>
</dbReference>
<dbReference type="InterPro" id="IPR000301">
    <property type="entry name" value="Tetraspanin_animals"/>
</dbReference>
<feature type="transmembrane region" description="Helical" evidence="7">
    <location>
        <begin position="12"/>
        <end position="36"/>
    </location>
</feature>
<dbReference type="SUPFAM" id="SSF48652">
    <property type="entry name" value="Tetraspanin"/>
    <property type="match status" value="1"/>
</dbReference>
<evidence type="ECO:0000256" key="2">
    <source>
        <dbReference type="ARBA" id="ARBA00006840"/>
    </source>
</evidence>
<evidence type="ECO:0000256" key="5">
    <source>
        <dbReference type="ARBA" id="ARBA00023136"/>
    </source>
</evidence>
<dbReference type="CTD" id="963"/>
<keyword evidence="6" id="KW-1015">Disulfide bond</keyword>
<dbReference type="PANTHER" id="PTHR19282:SF39">
    <property type="entry name" value="LEUKOCYTE SURFACE ANTIGEN CD53"/>
    <property type="match status" value="1"/>
</dbReference>
<evidence type="ECO:0000313" key="10">
    <source>
        <dbReference type="RefSeq" id="XP_033774854.1"/>
    </source>
</evidence>
<feature type="transmembrane region" description="Helical" evidence="7">
    <location>
        <begin position="186"/>
        <end position="211"/>
    </location>
</feature>
<dbReference type="GeneID" id="117347702"/>
<sequence>MAKKCLRIMKYTLFFFNLLFWMCGCTILGFGIYFMINNHFTELFPNIPSLSLSNVLIVIGSIVMVVSFLGCMGAIKENKCLLMSFFSLLLFILLTEVALAVLLFVYEEKLDALIEQQLNSSLQEHIGKNASDTSIWGRIQEKLKCCGVKKVEDWKQSVPKSCEETPGHYFKEGCYSKVKAWFESNFIHVGITTIIISIIQVLGMSFSLTLYCQIAKMADN</sequence>
<keyword evidence="3 7" id="KW-0812">Transmembrane</keyword>
<name>A0A6P8NV38_GEOSA</name>
<evidence type="ECO:0000256" key="3">
    <source>
        <dbReference type="ARBA" id="ARBA00022692"/>
    </source>
</evidence>
<proteinExistence type="inferred from homology"/>
<feature type="disulfide bond" evidence="6">
    <location>
        <begin position="145"/>
        <end position="174"/>
    </location>
</feature>
<protein>
    <recommendedName>
        <fullName evidence="7">Tetraspanin</fullName>
    </recommendedName>
</protein>
<organism evidence="8 10">
    <name type="scientific">Geotrypetes seraphini</name>
    <name type="common">Gaboon caecilian</name>
    <name type="synonym">Caecilia seraphini</name>
    <dbReference type="NCBI Taxonomy" id="260995"/>
    <lineage>
        <taxon>Eukaryota</taxon>
        <taxon>Metazoa</taxon>
        <taxon>Chordata</taxon>
        <taxon>Craniata</taxon>
        <taxon>Vertebrata</taxon>
        <taxon>Euteleostomi</taxon>
        <taxon>Amphibia</taxon>
        <taxon>Gymnophiona</taxon>
        <taxon>Geotrypetes</taxon>
    </lineage>
</organism>
<dbReference type="InterPro" id="IPR018503">
    <property type="entry name" value="Tetraspanin_CS"/>
</dbReference>
<dbReference type="GO" id="GO:0005886">
    <property type="term" value="C:plasma membrane"/>
    <property type="evidence" value="ECO:0007669"/>
    <property type="project" value="TreeGrafter"/>
</dbReference>
<evidence type="ECO:0000256" key="7">
    <source>
        <dbReference type="RuleBase" id="RU361218"/>
    </source>
</evidence>
<feature type="disulfide bond" evidence="6">
    <location>
        <begin position="146"/>
        <end position="162"/>
    </location>
</feature>
<evidence type="ECO:0000313" key="8">
    <source>
        <dbReference type="Proteomes" id="UP000515159"/>
    </source>
</evidence>
<dbReference type="PROSITE" id="PS51257">
    <property type="entry name" value="PROKAR_LIPOPROTEIN"/>
    <property type="match status" value="1"/>
</dbReference>
<feature type="transmembrane region" description="Helical" evidence="7">
    <location>
        <begin position="56"/>
        <end position="75"/>
    </location>
</feature>
<reference evidence="9 10" key="1">
    <citation type="submission" date="2025-04" db="UniProtKB">
        <authorList>
            <consortium name="RefSeq"/>
        </authorList>
    </citation>
    <scope>IDENTIFICATION</scope>
</reference>
<dbReference type="Pfam" id="PF00335">
    <property type="entry name" value="Tetraspanin"/>
    <property type="match status" value="1"/>
</dbReference>
<evidence type="ECO:0000256" key="6">
    <source>
        <dbReference type="PIRSR" id="PIRSR002419-1"/>
    </source>
</evidence>
<accession>A0A6P8NV38</accession>
<dbReference type="RefSeq" id="XP_033774853.1">
    <property type="nucleotide sequence ID" value="XM_033918962.1"/>
</dbReference>